<dbReference type="EMBL" id="AP012319">
    <property type="protein sequence ID" value="BAL87552.1"/>
    <property type="molecule type" value="Genomic_DNA"/>
</dbReference>
<dbReference type="NCBIfam" id="TIGR00377">
    <property type="entry name" value="ant_ant_sig"/>
    <property type="match status" value="1"/>
</dbReference>
<sequence>MPDDYFTILRSPAPGVITVALTGDLDIGARDEIRESLLAAVEDAAPDEARLVVDLRGVRFIDSEAVSAILEGYLAAEAAGIGFRLAGALGIVRRVFDVIGLQHLFES</sequence>
<accession>I0H3G5</accession>
<dbReference type="STRING" id="512565.AMIS_23320"/>
<dbReference type="RefSeq" id="WP_014442447.1">
    <property type="nucleotide sequence ID" value="NC_017093.1"/>
</dbReference>
<dbReference type="SUPFAM" id="SSF52091">
    <property type="entry name" value="SpoIIaa-like"/>
    <property type="match status" value="1"/>
</dbReference>
<evidence type="ECO:0000259" key="3">
    <source>
        <dbReference type="PROSITE" id="PS50801"/>
    </source>
</evidence>
<dbReference type="InterPro" id="IPR036513">
    <property type="entry name" value="STAS_dom_sf"/>
</dbReference>
<keyword evidence="5" id="KW-1185">Reference proteome</keyword>
<dbReference type="Pfam" id="PF13466">
    <property type="entry name" value="STAS_2"/>
    <property type="match status" value="1"/>
</dbReference>
<gene>
    <name evidence="4" type="ordered locus">AMIS_23320</name>
</gene>
<evidence type="ECO:0000313" key="4">
    <source>
        <dbReference type="EMBL" id="BAL87552.1"/>
    </source>
</evidence>
<dbReference type="CDD" id="cd07043">
    <property type="entry name" value="STAS_anti-anti-sigma_factors"/>
    <property type="match status" value="1"/>
</dbReference>
<dbReference type="Gene3D" id="3.30.750.24">
    <property type="entry name" value="STAS domain"/>
    <property type="match status" value="1"/>
</dbReference>
<dbReference type="GO" id="GO:0043856">
    <property type="term" value="F:anti-sigma factor antagonist activity"/>
    <property type="evidence" value="ECO:0007669"/>
    <property type="project" value="InterPro"/>
</dbReference>
<dbReference type="InterPro" id="IPR003658">
    <property type="entry name" value="Anti-sigma_ant"/>
</dbReference>
<dbReference type="InterPro" id="IPR058548">
    <property type="entry name" value="MlaB-like_STAS"/>
</dbReference>
<evidence type="ECO:0000256" key="1">
    <source>
        <dbReference type="ARBA" id="ARBA00009013"/>
    </source>
</evidence>
<dbReference type="KEGG" id="ams:AMIS_23320"/>
<organism evidence="4 5">
    <name type="scientific">Actinoplanes missouriensis (strain ATCC 14538 / DSM 43046 / CBS 188.64 / JCM 3121 / NBRC 102363 / NCIMB 12654 / NRRL B-3342 / UNCC 431)</name>
    <dbReference type="NCBI Taxonomy" id="512565"/>
    <lineage>
        <taxon>Bacteria</taxon>
        <taxon>Bacillati</taxon>
        <taxon>Actinomycetota</taxon>
        <taxon>Actinomycetes</taxon>
        <taxon>Micromonosporales</taxon>
        <taxon>Micromonosporaceae</taxon>
        <taxon>Actinoplanes</taxon>
    </lineage>
</organism>
<evidence type="ECO:0000313" key="5">
    <source>
        <dbReference type="Proteomes" id="UP000007882"/>
    </source>
</evidence>
<comment type="similarity">
    <text evidence="1 2">Belongs to the anti-sigma-factor antagonist family.</text>
</comment>
<dbReference type="PATRIC" id="fig|512565.3.peg.2328"/>
<protein>
    <recommendedName>
        <fullName evidence="2">Anti-sigma factor antagonist</fullName>
    </recommendedName>
</protein>
<feature type="domain" description="STAS" evidence="3">
    <location>
        <begin position="14"/>
        <end position="107"/>
    </location>
</feature>
<reference evidence="4 5" key="1">
    <citation type="submission" date="2012-02" db="EMBL/GenBank/DDBJ databases">
        <title>Complete genome sequence of Actinoplanes missouriensis 431 (= NBRC 102363).</title>
        <authorList>
            <person name="Ohnishi Y."/>
            <person name="Ishikawa J."/>
            <person name="Sekine M."/>
            <person name="Hosoyama A."/>
            <person name="Harada T."/>
            <person name="Narita H."/>
            <person name="Hata T."/>
            <person name="Konno Y."/>
            <person name="Tutikane K."/>
            <person name="Fujita N."/>
            <person name="Horinouchi S."/>
            <person name="Hayakawa M."/>
        </authorList>
    </citation>
    <scope>NUCLEOTIDE SEQUENCE [LARGE SCALE GENOMIC DNA]</scope>
    <source>
        <strain evidence="5">ATCC 14538 / DSM 43046 / CBS 188.64 / JCM 3121 / NBRC 102363 / NCIMB 12654 / NRRL B-3342 / UNCC 431</strain>
    </source>
</reference>
<evidence type="ECO:0000256" key="2">
    <source>
        <dbReference type="RuleBase" id="RU003749"/>
    </source>
</evidence>
<dbReference type="AlphaFoldDB" id="I0H3G5"/>
<dbReference type="PROSITE" id="PS50801">
    <property type="entry name" value="STAS"/>
    <property type="match status" value="1"/>
</dbReference>
<proteinExistence type="inferred from homology"/>
<dbReference type="Proteomes" id="UP000007882">
    <property type="component" value="Chromosome"/>
</dbReference>
<dbReference type="eggNOG" id="COG1366">
    <property type="taxonomic scope" value="Bacteria"/>
</dbReference>
<dbReference type="HOGENOM" id="CLU_115403_3_4_11"/>
<dbReference type="InterPro" id="IPR002645">
    <property type="entry name" value="STAS_dom"/>
</dbReference>
<name>I0H3G5_ACTM4</name>